<dbReference type="InterPro" id="IPR038109">
    <property type="entry name" value="DNA_bind_recomb_sf"/>
</dbReference>
<feature type="region of interest" description="Disordered" evidence="4">
    <location>
        <begin position="425"/>
        <end position="445"/>
    </location>
</feature>
<feature type="domain" description="Recombinase" evidence="5">
    <location>
        <begin position="46"/>
        <end position="127"/>
    </location>
</feature>
<dbReference type="PANTHER" id="PTHR30461">
    <property type="entry name" value="DNA-INVERTASE FROM LAMBDOID PROPHAGE"/>
    <property type="match status" value="1"/>
</dbReference>
<dbReference type="AlphaFoldDB" id="A0A6J4M2X8"/>
<evidence type="ECO:0000256" key="2">
    <source>
        <dbReference type="ARBA" id="ARBA00023172"/>
    </source>
</evidence>
<evidence type="ECO:0000256" key="3">
    <source>
        <dbReference type="SAM" id="Coils"/>
    </source>
</evidence>
<sequence length="445" mass="49563">MRDRTTSGKEQKARAGKVVGGHERAFGYSWKKDQDGRTVGYEVDESEMPTVRRILQEAALGAGIKTITDRLNAERVPTPRGGPRWNRPSVRDLIESNLYKPHTVDDLRGAGVSEEVLNDLDAESVYGLYTYKGIPVPIPDAGIPLSIALEARRGVASNVLPSKNGKRFWELSGGILFCSECGRRMQTHTVNTKRGYYVYYRCQAISNGKADRCPAKRQIRADRIETEVWDAVRDLVSAQDVLLRRVRESFNAKRRELSRLDVDTAVLARDLSRIEKQRAKYQRAFAADAIGLSDLKARTAELDSERDAVRAQLKRAGSVEAELEKLRRAQSALEQRIREGYDDLSSKTPEERHEIYRDLNLRVGVGLDKVPRISGTFPLGRYGDRAETLVKTPDQRGYIVTTSESPTDAPPSDGPRHTIYAKDSSGHFVGQKITLSGPGPTPAAS</sequence>
<feature type="domain" description="Recombinase zinc beta ribbon" evidence="6">
    <location>
        <begin position="174"/>
        <end position="233"/>
    </location>
</feature>
<organism evidence="7">
    <name type="scientific">uncultured Chloroflexia bacterium</name>
    <dbReference type="NCBI Taxonomy" id="1672391"/>
    <lineage>
        <taxon>Bacteria</taxon>
        <taxon>Bacillati</taxon>
        <taxon>Chloroflexota</taxon>
        <taxon>Chloroflexia</taxon>
        <taxon>environmental samples</taxon>
    </lineage>
</organism>
<evidence type="ECO:0000256" key="1">
    <source>
        <dbReference type="ARBA" id="ARBA00023125"/>
    </source>
</evidence>
<dbReference type="Gene3D" id="3.90.1750.20">
    <property type="entry name" value="Putative Large Serine Recombinase, Chain B, Domain 2"/>
    <property type="match status" value="1"/>
</dbReference>
<dbReference type="InterPro" id="IPR050639">
    <property type="entry name" value="SSR_resolvase"/>
</dbReference>
<proteinExistence type="predicted"/>
<dbReference type="GO" id="GO:0000150">
    <property type="term" value="F:DNA strand exchange activity"/>
    <property type="evidence" value="ECO:0007669"/>
    <property type="project" value="InterPro"/>
</dbReference>
<reference evidence="7" key="1">
    <citation type="submission" date="2020-02" db="EMBL/GenBank/DDBJ databases">
        <authorList>
            <person name="Meier V. D."/>
        </authorList>
    </citation>
    <scope>NUCLEOTIDE SEQUENCE</scope>
    <source>
        <strain evidence="7">AVDCRST_MAG93</strain>
    </source>
</reference>
<evidence type="ECO:0000313" key="7">
    <source>
        <dbReference type="EMBL" id="CAA9348400.1"/>
    </source>
</evidence>
<dbReference type="InterPro" id="IPR025827">
    <property type="entry name" value="Zn_ribbon_recom_dom"/>
</dbReference>
<gene>
    <name evidence="7" type="ORF">AVDCRST_MAG93-6999</name>
</gene>
<dbReference type="PANTHER" id="PTHR30461:SF2">
    <property type="entry name" value="SERINE RECOMBINASE PINE-RELATED"/>
    <property type="match status" value="1"/>
</dbReference>
<dbReference type="InterPro" id="IPR011109">
    <property type="entry name" value="DNA_bind_recombinase_dom"/>
</dbReference>
<dbReference type="GO" id="GO:0003677">
    <property type="term" value="F:DNA binding"/>
    <property type="evidence" value="ECO:0007669"/>
    <property type="project" value="UniProtKB-KW"/>
</dbReference>
<evidence type="ECO:0000259" key="5">
    <source>
        <dbReference type="Pfam" id="PF07508"/>
    </source>
</evidence>
<dbReference type="EMBL" id="CADCTR010002358">
    <property type="protein sequence ID" value="CAA9348400.1"/>
    <property type="molecule type" value="Genomic_DNA"/>
</dbReference>
<feature type="coiled-coil region" evidence="3">
    <location>
        <begin position="292"/>
        <end position="339"/>
    </location>
</feature>
<keyword evidence="1" id="KW-0238">DNA-binding</keyword>
<name>A0A6J4M2X8_9CHLR</name>
<evidence type="ECO:0000256" key="4">
    <source>
        <dbReference type="SAM" id="MobiDB-lite"/>
    </source>
</evidence>
<keyword evidence="2" id="KW-0233">DNA recombination</keyword>
<dbReference type="Pfam" id="PF13408">
    <property type="entry name" value="Zn_ribbon_recom"/>
    <property type="match status" value="1"/>
</dbReference>
<accession>A0A6J4M2X8</accession>
<dbReference type="Pfam" id="PF07508">
    <property type="entry name" value="Recombinase"/>
    <property type="match status" value="1"/>
</dbReference>
<protein>
    <recommendedName>
        <fullName evidence="8">Recombinase domain-containing protein</fullName>
    </recommendedName>
</protein>
<keyword evidence="3" id="KW-0175">Coiled coil</keyword>
<evidence type="ECO:0008006" key="8">
    <source>
        <dbReference type="Google" id="ProtNLM"/>
    </source>
</evidence>
<evidence type="ECO:0000259" key="6">
    <source>
        <dbReference type="Pfam" id="PF13408"/>
    </source>
</evidence>